<organism evidence="2">
    <name type="scientific">Cacopsylla melanoneura</name>
    <dbReference type="NCBI Taxonomy" id="428564"/>
    <lineage>
        <taxon>Eukaryota</taxon>
        <taxon>Metazoa</taxon>
        <taxon>Ecdysozoa</taxon>
        <taxon>Arthropoda</taxon>
        <taxon>Hexapoda</taxon>
        <taxon>Insecta</taxon>
        <taxon>Pterygota</taxon>
        <taxon>Neoptera</taxon>
        <taxon>Paraneoptera</taxon>
        <taxon>Hemiptera</taxon>
        <taxon>Sternorrhyncha</taxon>
        <taxon>Psylloidea</taxon>
        <taxon>Psyllidae</taxon>
        <taxon>Psyllinae</taxon>
        <taxon>Cacopsylla</taxon>
    </lineage>
</organism>
<keyword evidence="1" id="KW-0732">Signal</keyword>
<protein>
    <submittedName>
        <fullName evidence="2">Uncharacterized protein</fullName>
    </submittedName>
</protein>
<feature type="signal peptide" evidence="1">
    <location>
        <begin position="1"/>
        <end position="22"/>
    </location>
</feature>
<feature type="chain" id="PRO_5036262185" evidence="1">
    <location>
        <begin position="23"/>
        <end position="195"/>
    </location>
</feature>
<sequence>MNSLCVLLTGIIPFILIKGLSSYGPGTQDTTLPPNTTWLSSSEEEKIHFSQVDHVLNKYTLPGTVEKVLLNHTIIDPKGYKDRLELVKRFYRGRRQKFWNNKTKKWERYNQRVARVNEAVMDEIFAMKNFCNDTSDDFKFHESLAERKFAKKIDWYPEAHDVDIYEPDYSGDKIKDDYEVKRKKRGVNELDDNSS</sequence>
<dbReference type="AlphaFoldDB" id="A0A8D8TU15"/>
<reference evidence="2" key="1">
    <citation type="submission" date="2021-05" db="EMBL/GenBank/DDBJ databases">
        <authorList>
            <person name="Alioto T."/>
            <person name="Alioto T."/>
            <person name="Gomez Garrido J."/>
        </authorList>
    </citation>
    <scope>NUCLEOTIDE SEQUENCE</scope>
</reference>
<proteinExistence type="predicted"/>
<name>A0A8D8TU15_9HEMI</name>
<dbReference type="EMBL" id="HBUF01145204">
    <property type="protein sequence ID" value="CAG6647085.1"/>
    <property type="molecule type" value="Transcribed_RNA"/>
</dbReference>
<evidence type="ECO:0000256" key="1">
    <source>
        <dbReference type="SAM" id="SignalP"/>
    </source>
</evidence>
<evidence type="ECO:0000313" key="2">
    <source>
        <dbReference type="EMBL" id="CAG6694795.1"/>
    </source>
</evidence>
<dbReference type="EMBL" id="HBUF01319998">
    <property type="protein sequence ID" value="CAG6694795.1"/>
    <property type="molecule type" value="Transcribed_RNA"/>
</dbReference>
<accession>A0A8D8TU15</accession>